<name>A0A7S4D4A7_HETAK</name>
<evidence type="ECO:0000313" key="2">
    <source>
        <dbReference type="EMBL" id="CAE0628096.1"/>
    </source>
</evidence>
<protein>
    <submittedName>
        <fullName evidence="2">Uncharacterized protein</fullName>
    </submittedName>
</protein>
<accession>A0A7S4D4A7</accession>
<dbReference type="AlphaFoldDB" id="A0A7S4D4A7"/>
<feature type="region of interest" description="Disordered" evidence="1">
    <location>
        <begin position="81"/>
        <end position="119"/>
    </location>
</feature>
<evidence type="ECO:0000256" key="1">
    <source>
        <dbReference type="SAM" id="MobiDB-lite"/>
    </source>
</evidence>
<organism evidence="2">
    <name type="scientific">Heterosigma akashiwo</name>
    <name type="common">Chromophytic alga</name>
    <name type="synonym">Heterosigma carterae</name>
    <dbReference type="NCBI Taxonomy" id="2829"/>
    <lineage>
        <taxon>Eukaryota</taxon>
        <taxon>Sar</taxon>
        <taxon>Stramenopiles</taxon>
        <taxon>Ochrophyta</taxon>
        <taxon>Raphidophyceae</taxon>
        <taxon>Chattonellales</taxon>
        <taxon>Chattonellaceae</taxon>
        <taxon>Heterosigma</taxon>
    </lineage>
</organism>
<gene>
    <name evidence="2" type="ORF">HAKA00212_LOCUS6776</name>
</gene>
<dbReference type="EMBL" id="HBIU01014575">
    <property type="protein sequence ID" value="CAE0628096.1"/>
    <property type="molecule type" value="Transcribed_RNA"/>
</dbReference>
<reference evidence="2" key="1">
    <citation type="submission" date="2021-01" db="EMBL/GenBank/DDBJ databases">
        <authorList>
            <person name="Corre E."/>
            <person name="Pelletier E."/>
            <person name="Niang G."/>
            <person name="Scheremetjew M."/>
            <person name="Finn R."/>
            <person name="Kale V."/>
            <person name="Holt S."/>
            <person name="Cochrane G."/>
            <person name="Meng A."/>
            <person name="Brown T."/>
            <person name="Cohen L."/>
        </authorList>
    </citation>
    <scope>NUCLEOTIDE SEQUENCE</scope>
    <source>
        <strain evidence="2">CCMP3107</strain>
    </source>
</reference>
<proteinExistence type="predicted"/>
<sequence length="723" mass="79876">MQQSRAQANMLGLIEQMKRAFDIAMREMQGGLRGNLDAYVRWEMEQAAHRVQVAGREGAPLPGPQVAGPHPADPHVNATPARGGVQHMESEPEESLFDEGGSTYAGESEEEGASTPEVVVTQRPGIKGTRNGRVVYMTEEKTKPKAKTTKSVAPPQEEKLVPSLVGDMVVAAALKMGVDNDWTGFKMYQISKRINLSVAPLSKLPGGGRIFQQLEIKQGRTLSRNEYEVLRVTMALGLTGGTAATSGGDQMAPVLKELATLVRDLTTARIDRGEIIPADVGWFTRMHYTLELLDKFGSQNFMAVPLLFCIMGLSEYKQARYLELTNGIVRTEEVVDCALQAGESKEPGRPFAATWFVTNCCNNAHKDSVGSKFSMSLRGIIARLKMPRDSSRTYAKLLSSGHGLPGAWCDFVEDCTPEMFIESLSPMVVQKMEGWARDSKDGDCDDGYPSHRVRPPPVKDVLAYLDECVRTHKFRKAPPPPEAGYMSVGVFWALAERCWHDMARTAISLAHLAILIEPRWPLLLAGRVIGQWAARQAFTANPTSPMQTGDEEILALREAGSENRACVNVPAVYELAGDLETLAQLFEENGVRDPVRWAEGSIRPHWPVATVEGSQGREGRDAWAWNTNPVLESLWVVFRVPEMFCDWIPDPKATEDQLPVLLRKATTMEELETLLPEARDKVKNFLFAGKKGALREKEGLSVLNFGDWLVPYLPSSDSEDEAP</sequence>